<dbReference type="NCBIfam" id="TIGR02135">
    <property type="entry name" value="phoU_full"/>
    <property type="match status" value="1"/>
</dbReference>
<feature type="domain" description="PhoU" evidence="7">
    <location>
        <begin position="21"/>
        <end position="109"/>
    </location>
</feature>
<dbReference type="GO" id="GO:0005737">
    <property type="term" value="C:cytoplasm"/>
    <property type="evidence" value="ECO:0007669"/>
    <property type="project" value="UniProtKB-SubCell"/>
</dbReference>
<sequence length="235" mass="26237">MPKQHIVQAYDAELANLERLIMEMGVRAQTLLDQAITSLLDHDVVRAKNVVADDAVIDQLELTVATCATQIFALRQPMAFDLRSIVAALKISSDLERIGDLGKNIAKRTITLTKNPLISNVGSSVKHLHALVRKMIHDVLEAYRARDAEGALSILVQDTEVDRIYTSLFREILTYMIEDPGNITACTHLLFIAKNIERIGDHATNIAEQVYYVKMGHYVESDRKKADQAISVTVE</sequence>
<dbReference type="Pfam" id="PF01895">
    <property type="entry name" value="PhoU"/>
    <property type="match status" value="2"/>
</dbReference>
<dbReference type="AlphaFoldDB" id="A0A3B0RWX1"/>
<dbReference type="GO" id="GO:0030643">
    <property type="term" value="P:intracellular phosphate ion homeostasis"/>
    <property type="evidence" value="ECO:0007669"/>
    <property type="project" value="InterPro"/>
</dbReference>
<gene>
    <name evidence="8" type="ORF">MNBD_ALPHA01-359</name>
</gene>
<feature type="domain" description="PhoU" evidence="7">
    <location>
        <begin position="126"/>
        <end position="210"/>
    </location>
</feature>
<dbReference type="PANTHER" id="PTHR42930:SF3">
    <property type="entry name" value="PHOSPHATE-SPECIFIC TRANSPORT SYSTEM ACCESSORY PROTEIN PHOU"/>
    <property type="match status" value="1"/>
</dbReference>
<keyword evidence="5" id="KW-0963">Cytoplasm</keyword>
<protein>
    <submittedName>
        <fullName evidence="8">Phosphate transport system regulatory protein PhoU</fullName>
    </submittedName>
</protein>
<dbReference type="PANTHER" id="PTHR42930">
    <property type="entry name" value="PHOSPHATE-SPECIFIC TRANSPORT SYSTEM ACCESSORY PROTEIN PHOU"/>
    <property type="match status" value="1"/>
</dbReference>
<evidence type="ECO:0000313" key="8">
    <source>
        <dbReference type="EMBL" id="VAV93016.1"/>
    </source>
</evidence>
<name>A0A3B0RWX1_9ZZZZ</name>
<comment type="subcellular location">
    <subcellularLocation>
        <location evidence="1">Cytoplasm</location>
    </subcellularLocation>
</comment>
<keyword evidence="6" id="KW-0592">Phosphate transport</keyword>
<comment type="subunit">
    <text evidence="3">Homodimer.</text>
</comment>
<dbReference type="PIRSF" id="PIRSF003107">
    <property type="entry name" value="PhoU"/>
    <property type="match status" value="1"/>
</dbReference>
<organism evidence="8">
    <name type="scientific">hydrothermal vent metagenome</name>
    <dbReference type="NCBI Taxonomy" id="652676"/>
    <lineage>
        <taxon>unclassified sequences</taxon>
        <taxon>metagenomes</taxon>
        <taxon>ecological metagenomes</taxon>
    </lineage>
</organism>
<evidence type="ECO:0000259" key="7">
    <source>
        <dbReference type="Pfam" id="PF01895"/>
    </source>
</evidence>
<dbReference type="GO" id="GO:0045936">
    <property type="term" value="P:negative regulation of phosphate metabolic process"/>
    <property type="evidence" value="ECO:0007669"/>
    <property type="project" value="InterPro"/>
</dbReference>
<evidence type="ECO:0000256" key="3">
    <source>
        <dbReference type="ARBA" id="ARBA00011738"/>
    </source>
</evidence>
<dbReference type="GO" id="GO:0006817">
    <property type="term" value="P:phosphate ion transport"/>
    <property type="evidence" value="ECO:0007669"/>
    <property type="project" value="UniProtKB-KW"/>
</dbReference>
<evidence type="ECO:0000256" key="6">
    <source>
        <dbReference type="ARBA" id="ARBA00022592"/>
    </source>
</evidence>
<evidence type="ECO:0000256" key="5">
    <source>
        <dbReference type="ARBA" id="ARBA00022490"/>
    </source>
</evidence>
<comment type="similarity">
    <text evidence="2">Belongs to the PhoU family.</text>
</comment>
<dbReference type="FunFam" id="1.20.58.220:FF:000004">
    <property type="entry name" value="Phosphate-specific transport system accessory protein PhoU"/>
    <property type="match status" value="1"/>
</dbReference>
<dbReference type="InterPro" id="IPR028366">
    <property type="entry name" value="PhoU"/>
</dbReference>
<evidence type="ECO:0000256" key="2">
    <source>
        <dbReference type="ARBA" id="ARBA00008107"/>
    </source>
</evidence>
<evidence type="ECO:0000256" key="4">
    <source>
        <dbReference type="ARBA" id="ARBA00022448"/>
    </source>
</evidence>
<dbReference type="Gene3D" id="1.20.58.220">
    <property type="entry name" value="Phosphate transport system protein phou homolog 2, domain 2"/>
    <property type="match status" value="1"/>
</dbReference>
<evidence type="ECO:0000256" key="1">
    <source>
        <dbReference type="ARBA" id="ARBA00004496"/>
    </source>
</evidence>
<dbReference type="InterPro" id="IPR038078">
    <property type="entry name" value="PhoU-like_sf"/>
</dbReference>
<dbReference type="SUPFAM" id="SSF109755">
    <property type="entry name" value="PhoU-like"/>
    <property type="match status" value="1"/>
</dbReference>
<proteinExistence type="inferred from homology"/>
<dbReference type="InterPro" id="IPR026022">
    <property type="entry name" value="PhoU_dom"/>
</dbReference>
<accession>A0A3B0RWX1</accession>
<keyword evidence="4" id="KW-0813">Transport</keyword>
<dbReference type="EMBL" id="UOEJ01000039">
    <property type="protein sequence ID" value="VAV93016.1"/>
    <property type="molecule type" value="Genomic_DNA"/>
</dbReference>
<reference evidence="8" key="1">
    <citation type="submission" date="2018-06" db="EMBL/GenBank/DDBJ databases">
        <authorList>
            <person name="Zhirakovskaya E."/>
        </authorList>
    </citation>
    <scope>NUCLEOTIDE SEQUENCE</scope>
</reference>